<evidence type="ECO:0000256" key="2">
    <source>
        <dbReference type="ARBA" id="ARBA00023012"/>
    </source>
</evidence>
<dbReference type="AlphaFoldDB" id="A0AAE3AL14"/>
<dbReference type="Gene3D" id="3.30.565.10">
    <property type="entry name" value="Histidine kinase-like ATPase, C-terminal domain"/>
    <property type="match status" value="1"/>
</dbReference>
<evidence type="ECO:0000256" key="4">
    <source>
        <dbReference type="SAM" id="Phobius"/>
    </source>
</evidence>
<dbReference type="EMBL" id="JAJEPU010000004">
    <property type="protein sequence ID" value="MCC2163723.1"/>
    <property type="molecule type" value="Genomic_DNA"/>
</dbReference>
<dbReference type="Pfam" id="PF06580">
    <property type="entry name" value="His_kinase"/>
    <property type="match status" value="1"/>
</dbReference>
<evidence type="ECO:0000313" key="6">
    <source>
        <dbReference type="EMBL" id="MCC2163723.1"/>
    </source>
</evidence>
<dbReference type="InterPro" id="IPR003594">
    <property type="entry name" value="HATPase_dom"/>
</dbReference>
<protein>
    <submittedName>
        <fullName evidence="6">Histidine kinase</fullName>
    </submittedName>
</protein>
<evidence type="ECO:0000259" key="5">
    <source>
        <dbReference type="PROSITE" id="PS50109"/>
    </source>
</evidence>
<dbReference type="PROSITE" id="PS50109">
    <property type="entry name" value="HIS_KIN"/>
    <property type="match status" value="1"/>
</dbReference>
<dbReference type="RefSeq" id="WP_308450524.1">
    <property type="nucleotide sequence ID" value="NZ_JAJEPU010000004.1"/>
</dbReference>
<keyword evidence="4" id="KW-0812">Transmembrane</keyword>
<dbReference type="InterPro" id="IPR036890">
    <property type="entry name" value="HATPase_C_sf"/>
</dbReference>
<feature type="compositionally biased region" description="Basic and acidic residues" evidence="3">
    <location>
        <begin position="377"/>
        <end position="403"/>
    </location>
</feature>
<dbReference type="Pfam" id="PF02518">
    <property type="entry name" value="HATPase_c"/>
    <property type="match status" value="1"/>
</dbReference>
<organism evidence="6 7">
    <name type="scientific">Brotaphodocola catenula</name>
    <dbReference type="NCBI Taxonomy" id="2885361"/>
    <lineage>
        <taxon>Bacteria</taxon>
        <taxon>Bacillati</taxon>
        <taxon>Bacillota</taxon>
        <taxon>Clostridia</taxon>
        <taxon>Lachnospirales</taxon>
        <taxon>Lachnospiraceae</taxon>
        <taxon>Brotaphodocola</taxon>
    </lineage>
</organism>
<feature type="domain" description="Histidine kinase" evidence="5">
    <location>
        <begin position="317"/>
        <end position="447"/>
    </location>
</feature>
<accession>A0AAE3AL14</accession>
<keyword evidence="4" id="KW-1133">Transmembrane helix</keyword>
<dbReference type="InterPro" id="IPR005467">
    <property type="entry name" value="His_kinase_dom"/>
</dbReference>
<evidence type="ECO:0000256" key="3">
    <source>
        <dbReference type="SAM" id="MobiDB-lite"/>
    </source>
</evidence>
<keyword evidence="4" id="KW-0472">Membrane</keyword>
<dbReference type="GO" id="GO:0016020">
    <property type="term" value="C:membrane"/>
    <property type="evidence" value="ECO:0007669"/>
    <property type="project" value="InterPro"/>
</dbReference>
<comment type="caution">
    <text evidence="6">The sequence shown here is derived from an EMBL/GenBank/DDBJ whole genome shotgun (WGS) entry which is preliminary data.</text>
</comment>
<dbReference type="SUPFAM" id="SSF55874">
    <property type="entry name" value="ATPase domain of HSP90 chaperone/DNA topoisomerase II/histidine kinase"/>
    <property type="match status" value="1"/>
</dbReference>
<dbReference type="PANTHER" id="PTHR34220">
    <property type="entry name" value="SENSOR HISTIDINE KINASE YPDA"/>
    <property type="match status" value="1"/>
</dbReference>
<name>A0AAE3AL14_9FIRM</name>
<evidence type="ECO:0000313" key="7">
    <source>
        <dbReference type="Proteomes" id="UP001198962"/>
    </source>
</evidence>
<evidence type="ECO:0000256" key="1">
    <source>
        <dbReference type="ARBA" id="ARBA00022777"/>
    </source>
</evidence>
<proteinExistence type="predicted"/>
<keyword evidence="2" id="KW-0902">Two-component regulatory system</keyword>
<feature type="transmembrane region" description="Helical" evidence="4">
    <location>
        <begin position="182"/>
        <end position="203"/>
    </location>
</feature>
<reference evidence="6" key="1">
    <citation type="submission" date="2021-10" db="EMBL/GenBank/DDBJ databases">
        <title>Anaerobic single-cell dispensing facilitates the cultivation of human gut bacteria.</title>
        <authorList>
            <person name="Afrizal A."/>
        </authorList>
    </citation>
    <scope>NUCLEOTIDE SEQUENCE</scope>
    <source>
        <strain evidence="6">CLA-AA-H274</strain>
    </source>
</reference>
<keyword evidence="1 6" id="KW-0418">Kinase</keyword>
<dbReference type="InterPro" id="IPR010559">
    <property type="entry name" value="Sig_transdc_His_kin_internal"/>
</dbReference>
<keyword evidence="7" id="KW-1185">Reference proteome</keyword>
<dbReference type="PANTHER" id="PTHR34220:SF7">
    <property type="entry name" value="SENSOR HISTIDINE KINASE YPDA"/>
    <property type="match status" value="1"/>
</dbReference>
<feature type="transmembrane region" description="Helical" evidence="4">
    <location>
        <begin position="20"/>
        <end position="42"/>
    </location>
</feature>
<feature type="region of interest" description="Disordered" evidence="3">
    <location>
        <begin position="377"/>
        <end position="406"/>
    </location>
</feature>
<gene>
    <name evidence="6" type="ORF">LKD32_02305</name>
</gene>
<keyword evidence="1 6" id="KW-0808">Transferase</keyword>
<dbReference type="GO" id="GO:0000155">
    <property type="term" value="F:phosphorelay sensor kinase activity"/>
    <property type="evidence" value="ECO:0007669"/>
    <property type="project" value="InterPro"/>
</dbReference>
<dbReference type="Proteomes" id="UP001198962">
    <property type="component" value="Unassembled WGS sequence"/>
</dbReference>
<dbReference type="InterPro" id="IPR050640">
    <property type="entry name" value="Bact_2-comp_sensor_kinase"/>
</dbReference>
<sequence length="462" mass="52861">MVRTGQRILAVLLPDHKVKLGLAWASILAVLCVALSVAISMFGMRGFDMILGNNARSLSFWSAMDQERTTFSRYIQSGTQEAREEYQEASEKTRRELAKLSFDYKKIGADCYARTWSIKSLYENYVPERDLVLMMDQQESGYRERLSRVYRLQGYLTAYAGQLEQMTIQLGNRQYQSSRTMLVLVPVATLFLGILSLSLTWYISALREKHDMERQLADVQLQMLKNQIKPHFLFNTLNLIASMAQIEDAEVTEKMIEALSRLFRYNLKSSESVMPLERELRVVQDYMYLQQMRFGKRIQYQSDCAPETLSLLVPSFVLQPLVENAIKHGLSTRSSGGRIVVRSWMDGERFRMSIADTGEGMSEERLEEVRQRLKRGERNDISSIKREEAKREDSRREDTKSGEHTGTGIGLLNIWSRIHGMYRDGEMEIYSRPGAGTVVQLAFTPEKGPEGGDSNVSGITGR</sequence>